<evidence type="ECO:0000313" key="5">
    <source>
        <dbReference type="Proteomes" id="UP001183127"/>
    </source>
</evidence>
<dbReference type="PANTHER" id="PTHR48051">
    <property type="match status" value="1"/>
</dbReference>
<dbReference type="InterPro" id="IPR050216">
    <property type="entry name" value="LRR_domain-containing"/>
</dbReference>
<dbReference type="EMBL" id="CP132921">
    <property type="protein sequence ID" value="WMW03536.1"/>
    <property type="molecule type" value="Genomic_DNA"/>
</dbReference>
<keyword evidence="2" id="KW-0677">Repeat</keyword>
<dbReference type="GeneID" id="32806073"/>
<dbReference type="SUPFAM" id="SSF52058">
    <property type="entry name" value="L domain-like"/>
    <property type="match status" value="1"/>
</dbReference>
<keyword evidence="5" id="KW-1185">Reference proteome</keyword>
<dbReference type="PANTHER" id="PTHR48051:SF1">
    <property type="entry name" value="RAS SUPPRESSOR PROTEIN 1"/>
    <property type="match status" value="1"/>
</dbReference>
<evidence type="ECO:0000256" key="2">
    <source>
        <dbReference type="ARBA" id="ARBA00022737"/>
    </source>
</evidence>
<keyword evidence="1" id="KW-0433">Leucine-rich repeat</keyword>
<evidence type="ECO:0000256" key="1">
    <source>
        <dbReference type="ARBA" id="ARBA00022614"/>
    </source>
</evidence>
<evidence type="ECO:0000313" key="4">
    <source>
        <dbReference type="EMBL" id="WMW03536.1"/>
    </source>
</evidence>
<gene>
    <name evidence="4" type="ORF">RAH46_14395</name>
</gene>
<protein>
    <submittedName>
        <fullName evidence="4">Leucine-rich repeat domain-containing protein</fullName>
    </submittedName>
</protein>
<dbReference type="Proteomes" id="UP001183127">
    <property type="component" value="Chromosome"/>
</dbReference>
<feature type="domain" description="Dermonecrotic toxin N-terminal" evidence="3">
    <location>
        <begin position="80"/>
        <end position="335"/>
    </location>
</feature>
<reference evidence="4 5" key="1">
    <citation type="submission" date="2023-08" db="EMBL/GenBank/DDBJ databases">
        <title>Complete Genome Sequence of Pseudomonas entomophila TVIN A01.</title>
        <authorList>
            <person name="Shelke T."/>
            <person name="Mahar N.S."/>
            <person name="Gupta I."/>
            <person name="Gupta V."/>
        </authorList>
    </citation>
    <scope>NUCLEOTIDE SEQUENCE [LARGE SCALE GENOMIC DNA]</scope>
    <source>
        <strain evidence="4 5">TVIN-A01</strain>
    </source>
</reference>
<dbReference type="Pfam" id="PF20178">
    <property type="entry name" value="ToxA_N"/>
    <property type="match status" value="1"/>
</dbReference>
<organism evidence="4 5">
    <name type="scientific">Pseudomonas entomophila</name>
    <dbReference type="NCBI Taxonomy" id="312306"/>
    <lineage>
        <taxon>Bacteria</taxon>
        <taxon>Pseudomonadati</taxon>
        <taxon>Pseudomonadota</taxon>
        <taxon>Gammaproteobacteria</taxon>
        <taxon>Pseudomonadales</taxon>
        <taxon>Pseudomonadaceae</taxon>
        <taxon>Pseudomonas</taxon>
    </lineage>
</organism>
<proteinExistence type="predicted"/>
<dbReference type="PROSITE" id="PS51450">
    <property type="entry name" value="LRR"/>
    <property type="match status" value="1"/>
</dbReference>
<name>A0ABY9QHK6_9PSED</name>
<dbReference type="InterPro" id="IPR046673">
    <property type="entry name" value="ToxA_N"/>
</dbReference>
<sequence>MPNDIPHQLLLQQRLPTWAHQATAKQWRLLTNALAPVQGTTEQPPGWFANAAPDLREQLQASQSRLVRSQQALARAIKPLRQISEFAEPLLADRLHTEHGFDHPLRNTELIRIHHRWTHQVDVAHHERSTLLEAALHNFADNLTFSRDSALAPSEGIQVHKTTVTGQTTLGDSETWVDVAMASETYTIAALGLSPEDFARTCRELDLGQRYQDHLASVFAPSKVAKLSKQVYRDQLRLAADIGFLRHRLTGAALDTLKTLLDSGTSLPCTRLSLFDIPLHEVLIMDAGESGLLVSLPGQDQALRQFTGMDSVHEQLCNDLLDAAFRQRFLDYVPRLQQATFLDRLRQNLDANGKSPTDQHWPRRAQADLHMAQLPVTGEIFDFLHNDHVARLQAEARLFAVPTADADERERKRRLALWESAGLDALMIAGFFVPAVGTFMLAVTAFQLLDEAYEGYEAWHAGDRHLALRHLEAVGLNLGLMAGLHVAGKVLPRLFNSPLLEGLDPITLDDGSQRLRKPDLVAYQSPVELPDTVRPNAKGQYLHQGQHFIRIEGSTYRQALDSTTGRWRIVHPQQDDAYRPWLEHNDEGAWHVDQEEPQRWSDIQLLRRLGPGLGLEAFDDAELLAALDISGVDRARLQEVYLANQPTPALLADTLVRMEMARGLPELGSEALESLYASQAASTMEQQLMQACPRLTTPLARRLVARLSAQERSAWVTGDQLPPWLLTQAAETQGQLPIVRAMEGLYYPALTSPDSERLMLDCLERLPGNAGELRIELRQSRPDGNLLASTGPEQARWRRVLIKSADGFEVYTGDRPVAGRPHRSLLDALHETLPEAKRESLQADSSEVLGGLLRQQAVQARGDWPHRLWGLKRPSPRPGLRGGKPLTAQPVLQSPRNALFARYRRLYPRVSDRQISQVFANWRQRLIAPQAELLVRERSLRDLRERLGAWAGEIPRRRRAARAILNAWRRNTFAWLIDGRALHSLDLSGLALENRDIADLMLSEGFTHIEDLNLSDNAALSHLPEPLLSAFPRLTRLSLGNCRFTHPPHVAEPSQLTWLDMESNRVTWDDRAQAALDRLPNLALLDLSGNPLLRAPALDRLPGLRSLMLNNAHLSELPSGLGQLRQALLLDLSSNTFERLPTGFEVPPDVGNPLALESDWLNPVIREQIENYYQQHGIDLLVSDFDYQELLHDASPARLGLWQKLPLHYRRDLRAILDSTPFDRDPAATREALWQRIIRMDNDPAFLQYALDRPAAELLDL</sequence>
<dbReference type="Gene3D" id="3.80.10.10">
    <property type="entry name" value="Ribonuclease Inhibitor"/>
    <property type="match status" value="1"/>
</dbReference>
<dbReference type="InterPro" id="IPR001611">
    <property type="entry name" value="Leu-rich_rpt"/>
</dbReference>
<accession>A0ABY9QHK6</accession>
<dbReference type="RefSeq" id="WP_011534115.1">
    <property type="nucleotide sequence ID" value="NZ_CP132921.1"/>
</dbReference>
<evidence type="ECO:0000259" key="3">
    <source>
        <dbReference type="Pfam" id="PF20178"/>
    </source>
</evidence>
<dbReference type="InterPro" id="IPR032675">
    <property type="entry name" value="LRR_dom_sf"/>
</dbReference>